<accession>L8WYU3</accession>
<evidence type="ECO:0000313" key="3">
    <source>
        <dbReference type="Proteomes" id="UP000011668"/>
    </source>
</evidence>
<sequence length="428" mass="46453">MFATPNESHLRPPLSTIIIITMNNPRRFTPGISRPSAPTTPRSSSKVLPTPPTTVTPAFRILDDSANHNSGSANTISRPHAGSAASGQPGSRLPIEGFVKSKRPQTGLEAHGTNSPARPSRIPIQSTVDTARPQRIFGQPNGLLPSISPPPPPPAILTRSIQQNVPTRFSSPFSPPEDQNNPVNRGMGQEGELDSHGPHTSTSGPLDGATAYQRVLQTHSSAHQVNIIRQNTPLPDFQEDFEESDTESPSPSKRRIGRDYGHQAPKKRMRSALNHSHGQNLDDGRYLSQEQPLSTAPQASQASLPHGYYSTSLEAYIEAHQSEWIAAQKRWETCTMEEWQNSHGDRVDCGTGEGDGYGQNIHGASGIFCGCTLDTNTFKRKRMKVYAGINTDVQAHKVRLDGRDAQLTKEKGRLIKQAGGLAGGFIPS</sequence>
<feature type="compositionally biased region" description="Low complexity" evidence="1">
    <location>
        <begin position="33"/>
        <end position="45"/>
    </location>
</feature>
<reference evidence="2 3" key="1">
    <citation type="journal article" date="2013" name="Nat. Commun.">
        <title>The evolution and pathogenic mechanisms of the rice sheath blight pathogen.</title>
        <authorList>
            <person name="Zheng A."/>
            <person name="Lin R."/>
            <person name="Xu L."/>
            <person name="Qin P."/>
            <person name="Tang C."/>
            <person name="Ai P."/>
            <person name="Zhang D."/>
            <person name="Liu Y."/>
            <person name="Sun Z."/>
            <person name="Feng H."/>
            <person name="Wang Y."/>
            <person name="Chen Y."/>
            <person name="Liang X."/>
            <person name="Fu R."/>
            <person name="Li Q."/>
            <person name="Zhang J."/>
            <person name="Yu X."/>
            <person name="Xie Z."/>
            <person name="Ding L."/>
            <person name="Guan P."/>
            <person name="Tang J."/>
            <person name="Liang Y."/>
            <person name="Wang S."/>
            <person name="Deng Q."/>
            <person name="Li S."/>
            <person name="Zhu J."/>
            <person name="Wang L."/>
            <person name="Liu H."/>
            <person name="Li P."/>
        </authorList>
    </citation>
    <scope>NUCLEOTIDE SEQUENCE [LARGE SCALE GENOMIC DNA]</scope>
    <source>
        <strain evidence="3">AG-1 IA</strain>
    </source>
</reference>
<dbReference type="Proteomes" id="UP000011668">
    <property type="component" value="Unassembled WGS sequence"/>
</dbReference>
<protein>
    <submittedName>
        <fullName evidence="2">Uncharacterized protein</fullName>
    </submittedName>
</protein>
<keyword evidence="3" id="KW-1185">Reference proteome</keyword>
<comment type="caution">
    <text evidence="2">The sequence shown here is derived from an EMBL/GenBank/DDBJ whole genome shotgun (WGS) entry which is preliminary data.</text>
</comment>
<dbReference type="AlphaFoldDB" id="L8WYU3"/>
<name>L8WYU3_THACA</name>
<gene>
    <name evidence="2" type="ORF">AG1IA_04440</name>
</gene>
<dbReference type="HOGENOM" id="CLU_680038_0_0_1"/>
<proteinExistence type="predicted"/>
<evidence type="ECO:0000313" key="2">
    <source>
        <dbReference type="EMBL" id="ELU41539.1"/>
    </source>
</evidence>
<feature type="compositionally biased region" description="Polar residues" evidence="1">
    <location>
        <begin position="112"/>
        <end position="122"/>
    </location>
</feature>
<feature type="compositionally biased region" description="Polar residues" evidence="1">
    <location>
        <begin position="162"/>
        <end position="183"/>
    </location>
</feature>
<feature type="region of interest" description="Disordered" evidence="1">
    <location>
        <begin position="26"/>
        <end position="96"/>
    </location>
</feature>
<evidence type="ECO:0000256" key="1">
    <source>
        <dbReference type="SAM" id="MobiDB-lite"/>
    </source>
</evidence>
<dbReference type="EMBL" id="AFRT01001043">
    <property type="protein sequence ID" value="ELU41539.1"/>
    <property type="molecule type" value="Genomic_DNA"/>
</dbReference>
<dbReference type="OrthoDB" id="3261714at2759"/>
<organism evidence="2 3">
    <name type="scientific">Thanatephorus cucumeris (strain AG1-IA)</name>
    <name type="common">Rice sheath blight fungus</name>
    <name type="synonym">Rhizoctonia solani</name>
    <dbReference type="NCBI Taxonomy" id="983506"/>
    <lineage>
        <taxon>Eukaryota</taxon>
        <taxon>Fungi</taxon>
        <taxon>Dikarya</taxon>
        <taxon>Basidiomycota</taxon>
        <taxon>Agaricomycotina</taxon>
        <taxon>Agaricomycetes</taxon>
        <taxon>Cantharellales</taxon>
        <taxon>Ceratobasidiaceae</taxon>
        <taxon>Rhizoctonia</taxon>
        <taxon>Rhizoctonia solani AG-1</taxon>
    </lineage>
</organism>
<feature type="region of interest" description="Disordered" evidence="1">
    <location>
        <begin position="103"/>
        <end position="122"/>
    </location>
</feature>
<feature type="region of interest" description="Disordered" evidence="1">
    <location>
        <begin position="232"/>
        <end position="285"/>
    </location>
</feature>
<feature type="compositionally biased region" description="Polar residues" evidence="1">
    <location>
        <begin position="67"/>
        <end position="77"/>
    </location>
</feature>
<feature type="region of interest" description="Disordered" evidence="1">
    <location>
        <begin position="135"/>
        <end position="207"/>
    </location>
</feature>
<feature type="compositionally biased region" description="Acidic residues" evidence="1">
    <location>
        <begin position="237"/>
        <end position="246"/>
    </location>
</feature>